<dbReference type="PANTHER" id="PTHR30347:SF1">
    <property type="entry name" value="MECHANOSENSITIVE CHANNEL MSCK"/>
    <property type="match status" value="1"/>
</dbReference>
<proteinExistence type="inferred from homology"/>
<evidence type="ECO:0000256" key="7">
    <source>
        <dbReference type="SAM" id="MobiDB-lite"/>
    </source>
</evidence>
<keyword evidence="4 8" id="KW-0812">Transmembrane</keyword>
<dbReference type="Pfam" id="PF21082">
    <property type="entry name" value="MS_channel_3rd"/>
    <property type="match status" value="1"/>
</dbReference>
<evidence type="ECO:0000256" key="8">
    <source>
        <dbReference type="SAM" id="Phobius"/>
    </source>
</evidence>
<sequence length="829" mass="94512">MMRYILLICLLVVFSSESMGFQTNLEAIDTLLNNSENVEEKVSKPTLEGSIKRAQDYTILLGKLSVKLGNELDTLTILEDLPIAERLIEVVEGRLENRDQGINIRYLSELDNLLNNIRSQVAVSERRITARTEELISVRTGLDSMRQDGLMKLNLKDPDILPEYQTALAQLRNRISRADSILNAQRVLTAGYQTRVSNMMIRVTEISSALDNERRRAERALLSRDINFLWQPKSYESASNLSEVFMDSLRLNEVILKRYLKSHLGVIVLIFIVFVVVAIWVRNMVLKIKAEKEFAKIIIDRAHYIPKYPVLSVVVMILPFVPFFFTNPTISFTTLLLWIDVVVVTLLLWSGFPKGLFQTWLGFVFIFFVYTVSNLYRDVNYSERWYLLVLSVAGIFLAFRILKFKRNNPEMLPYLITILVKLFIGLQSFSILANIFGRFNLSKLLGVAAALSFSQAIGLYLFVQIVMEIIYLQIEVRKTNENDFTSYIDFHGIQTRVKRTLYGFVSLIWIYYFLDNLSLLDLFMDEGFSFLATERNLFNTKFTYGNILVFFVIVYVASILANNIAYFATIKDQQQGSLREKRLGSSILLIRLGVLAAGFILAIGASGIGFDKIAIVLGALTLGISFGLQTIVNNLVSGVILAFEKPIQIGDAIEVGGRSGTVKDVGIRSSKIQSYDGSEIIIPNGDLLSQHLINWTLSDKRRRVELLIGVSYRSDVDLVTSLIKKRLERDDIMKAPEPRVYLQNFADSAIEFRVLFWVENFDIWVILRDEVMRGIFSDFNTNGVEIPFPQRDLNIKNFPWLKGESIKSIPEVREESEPQDNSDIQGNEA</sequence>
<dbReference type="RefSeq" id="WP_241295475.1">
    <property type="nucleotide sequence ID" value="NZ_JAKZGR010000009.1"/>
</dbReference>
<feature type="transmembrane region" description="Helical" evidence="8">
    <location>
        <begin position="588"/>
        <end position="608"/>
    </location>
</feature>
<evidence type="ECO:0000256" key="1">
    <source>
        <dbReference type="ARBA" id="ARBA00004651"/>
    </source>
</evidence>
<feature type="transmembrane region" description="Helical" evidence="8">
    <location>
        <begin position="544"/>
        <end position="567"/>
    </location>
</feature>
<keyword evidence="13" id="KW-1185">Reference proteome</keyword>
<dbReference type="InterPro" id="IPR052702">
    <property type="entry name" value="MscS-like_channel"/>
</dbReference>
<dbReference type="PROSITE" id="PS01246">
    <property type="entry name" value="UPF0003"/>
    <property type="match status" value="1"/>
</dbReference>
<feature type="transmembrane region" description="Helical" evidence="8">
    <location>
        <begin position="385"/>
        <end position="402"/>
    </location>
</feature>
<evidence type="ECO:0000256" key="5">
    <source>
        <dbReference type="ARBA" id="ARBA00022989"/>
    </source>
</evidence>
<keyword evidence="3" id="KW-1003">Cell membrane</keyword>
<accession>A0ABV8EJB9</accession>
<keyword evidence="6 8" id="KW-0472">Membrane</keyword>
<feature type="domain" description="Mechanosensitive ion channel MscS" evidence="10">
    <location>
        <begin position="630"/>
        <end position="696"/>
    </location>
</feature>
<dbReference type="EMBL" id="JBHSAV010000005">
    <property type="protein sequence ID" value="MFC3975325.1"/>
    <property type="molecule type" value="Genomic_DNA"/>
</dbReference>
<dbReference type="Gene3D" id="3.30.70.100">
    <property type="match status" value="1"/>
</dbReference>
<feature type="transmembrane region" description="Helical" evidence="8">
    <location>
        <begin position="330"/>
        <end position="349"/>
    </location>
</feature>
<comment type="subcellular location">
    <subcellularLocation>
        <location evidence="1">Cell membrane</location>
        <topology evidence="1">Multi-pass membrane protein</topology>
    </subcellularLocation>
</comment>
<feature type="domain" description="Mechanosensitive ion channel MscS C-terminal" evidence="11">
    <location>
        <begin position="705"/>
        <end position="786"/>
    </location>
</feature>
<feature type="transmembrane region" description="Helical" evidence="8">
    <location>
        <begin position="305"/>
        <end position="324"/>
    </location>
</feature>
<reference evidence="13" key="1">
    <citation type="journal article" date="2019" name="Int. J. Syst. Evol. Microbiol.">
        <title>The Global Catalogue of Microorganisms (GCM) 10K type strain sequencing project: providing services to taxonomists for standard genome sequencing and annotation.</title>
        <authorList>
            <consortium name="The Broad Institute Genomics Platform"/>
            <consortium name="The Broad Institute Genome Sequencing Center for Infectious Disease"/>
            <person name="Wu L."/>
            <person name="Ma J."/>
        </authorList>
    </citation>
    <scope>NUCLEOTIDE SEQUENCE [LARGE SCALE GENOMIC DNA]</scope>
    <source>
        <strain evidence="13">CECT 8551</strain>
    </source>
</reference>
<dbReference type="PANTHER" id="PTHR30347">
    <property type="entry name" value="POTASSIUM CHANNEL RELATED"/>
    <property type="match status" value="1"/>
</dbReference>
<dbReference type="InterPro" id="IPR006685">
    <property type="entry name" value="MscS_channel_2nd"/>
</dbReference>
<evidence type="ECO:0000256" key="2">
    <source>
        <dbReference type="ARBA" id="ARBA00008017"/>
    </source>
</evidence>
<keyword evidence="5 8" id="KW-1133">Transmembrane helix</keyword>
<feature type="compositionally biased region" description="Polar residues" evidence="7">
    <location>
        <begin position="819"/>
        <end position="829"/>
    </location>
</feature>
<dbReference type="InterPro" id="IPR006686">
    <property type="entry name" value="MscS_channel_CS"/>
</dbReference>
<gene>
    <name evidence="12" type="ORF">ACFOUP_02935</name>
</gene>
<dbReference type="SUPFAM" id="SSF50182">
    <property type="entry name" value="Sm-like ribonucleoproteins"/>
    <property type="match status" value="1"/>
</dbReference>
<organism evidence="12 13">
    <name type="scientific">Belliella kenyensis</name>
    <dbReference type="NCBI Taxonomy" id="1472724"/>
    <lineage>
        <taxon>Bacteria</taxon>
        <taxon>Pseudomonadati</taxon>
        <taxon>Bacteroidota</taxon>
        <taxon>Cytophagia</taxon>
        <taxon>Cytophagales</taxon>
        <taxon>Cyclobacteriaceae</taxon>
        <taxon>Belliella</taxon>
    </lineage>
</organism>
<feature type="transmembrane region" description="Helical" evidence="8">
    <location>
        <begin position="448"/>
        <end position="472"/>
    </location>
</feature>
<name>A0ABV8EJB9_9BACT</name>
<dbReference type="Pfam" id="PF00924">
    <property type="entry name" value="MS_channel_2nd"/>
    <property type="match status" value="1"/>
</dbReference>
<evidence type="ECO:0000256" key="4">
    <source>
        <dbReference type="ARBA" id="ARBA00022692"/>
    </source>
</evidence>
<dbReference type="InterPro" id="IPR010920">
    <property type="entry name" value="LSM_dom_sf"/>
</dbReference>
<feature type="region of interest" description="Disordered" evidence="7">
    <location>
        <begin position="810"/>
        <end position="829"/>
    </location>
</feature>
<dbReference type="InterPro" id="IPR011066">
    <property type="entry name" value="MscS_channel_C_sf"/>
</dbReference>
<evidence type="ECO:0000313" key="13">
    <source>
        <dbReference type="Proteomes" id="UP001595766"/>
    </source>
</evidence>
<evidence type="ECO:0000259" key="10">
    <source>
        <dbReference type="Pfam" id="PF00924"/>
    </source>
</evidence>
<feature type="chain" id="PRO_5046634464" evidence="9">
    <location>
        <begin position="21"/>
        <end position="829"/>
    </location>
</feature>
<keyword evidence="9" id="KW-0732">Signal</keyword>
<feature type="transmembrane region" description="Helical" evidence="8">
    <location>
        <begin position="501"/>
        <end position="524"/>
    </location>
</feature>
<feature type="transmembrane region" description="Helical" evidence="8">
    <location>
        <begin position="356"/>
        <end position="373"/>
    </location>
</feature>
<protein>
    <submittedName>
        <fullName evidence="12">Mechanosensitive ion channel family protein</fullName>
    </submittedName>
</protein>
<feature type="transmembrane region" description="Helical" evidence="8">
    <location>
        <begin position="414"/>
        <end position="436"/>
    </location>
</feature>
<evidence type="ECO:0000256" key="3">
    <source>
        <dbReference type="ARBA" id="ARBA00022475"/>
    </source>
</evidence>
<dbReference type="Gene3D" id="2.30.30.60">
    <property type="match status" value="1"/>
</dbReference>
<dbReference type="InterPro" id="IPR049278">
    <property type="entry name" value="MS_channel_C"/>
</dbReference>
<dbReference type="Gene3D" id="1.10.287.1260">
    <property type="match status" value="1"/>
</dbReference>
<feature type="transmembrane region" description="Helical" evidence="8">
    <location>
        <begin position="264"/>
        <end position="285"/>
    </location>
</feature>
<comment type="caution">
    <text evidence="12">The sequence shown here is derived from an EMBL/GenBank/DDBJ whole genome shotgun (WGS) entry which is preliminary data.</text>
</comment>
<dbReference type="InterPro" id="IPR023408">
    <property type="entry name" value="MscS_beta-dom_sf"/>
</dbReference>
<feature type="signal peptide" evidence="9">
    <location>
        <begin position="1"/>
        <end position="20"/>
    </location>
</feature>
<feature type="transmembrane region" description="Helical" evidence="8">
    <location>
        <begin position="614"/>
        <end position="636"/>
    </location>
</feature>
<evidence type="ECO:0000256" key="9">
    <source>
        <dbReference type="SAM" id="SignalP"/>
    </source>
</evidence>
<evidence type="ECO:0000313" key="12">
    <source>
        <dbReference type="EMBL" id="MFC3975325.1"/>
    </source>
</evidence>
<dbReference type="Proteomes" id="UP001595766">
    <property type="component" value="Unassembled WGS sequence"/>
</dbReference>
<dbReference type="SUPFAM" id="SSF82689">
    <property type="entry name" value="Mechanosensitive channel protein MscS (YggB), C-terminal domain"/>
    <property type="match status" value="1"/>
</dbReference>
<comment type="similarity">
    <text evidence="2">Belongs to the MscS (TC 1.A.23) family.</text>
</comment>
<evidence type="ECO:0000259" key="11">
    <source>
        <dbReference type="Pfam" id="PF21082"/>
    </source>
</evidence>
<evidence type="ECO:0000256" key="6">
    <source>
        <dbReference type="ARBA" id="ARBA00023136"/>
    </source>
</evidence>